<feature type="region of interest" description="Disordered" evidence="7">
    <location>
        <begin position="1"/>
        <end position="22"/>
    </location>
</feature>
<evidence type="ECO:0000313" key="10">
    <source>
        <dbReference type="Proteomes" id="UP000011761"/>
    </source>
</evidence>
<keyword evidence="3 6" id="KW-0677">Repeat</keyword>
<evidence type="ECO:0000256" key="6">
    <source>
        <dbReference type="RuleBase" id="RU364107"/>
    </source>
</evidence>
<dbReference type="SUPFAM" id="SSF48371">
    <property type="entry name" value="ARM repeat"/>
    <property type="match status" value="1"/>
</dbReference>
<dbReference type="KEGG" id="bcom:BAUCODRAFT_27989"/>
<dbReference type="RefSeq" id="XP_007680850.1">
    <property type="nucleotide sequence ID" value="XM_007682660.1"/>
</dbReference>
<dbReference type="Pfam" id="PF12830">
    <property type="entry name" value="Nipped-B_C"/>
    <property type="match status" value="1"/>
</dbReference>
<dbReference type="InterPro" id="IPR011989">
    <property type="entry name" value="ARM-like"/>
</dbReference>
<dbReference type="EMBL" id="KB445563">
    <property type="protein sequence ID" value="EMC91726.1"/>
    <property type="molecule type" value="Genomic_DNA"/>
</dbReference>
<comment type="similarity">
    <text evidence="2 6">Belongs to the SCC2/Nipped-B family.</text>
</comment>
<evidence type="ECO:0000256" key="3">
    <source>
        <dbReference type="ARBA" id="ARBA00022737"/>
    </source>
</evidence>
<feature type="region of interest" description="Disordered" evidence="7">
    <location>
        <begin position="605"/>
        <end position="653"/>
    </location>
</feature>
<dbReference type="HOGENOM" id="CLU_000901_0_0_1"/>
<evidence type="ECO:0000256" key="7">
    <source>
        <dbReference type="SAM" id="MobiDB-lite"/>
    </source>
</evidence>
<dbReference type="InterPro" id="IPR026003">
    <property type="entry name" value="Cohesin_HEAT"/>
</dbReference>
<dbReference type="InterPro" id="IPR016024">
    <property type="entry name" value="ARM-type_fold"/>
</dbReference>
<proteinExistence type="inferred from homology"/>
<dbReference type="GO" id="GO:0010468">
    <property type="term" value="P:regulation of gene expression"/>
    <property type="evidence" value="ECO:0007669"/>
    <property type="project" value="InterPro"/>
</dbReference>
<feature type="compositionally biased region" description="Low complexity" evidence="7">
    <location>
        <begin position="7"/>
        <end position="19"/>
    </location>
</feature>
<organism evidence="9 10">
    <name type="scientific">Baudoinia panamericana (strain UAMH 10762)</name>
    <name type="common">Angels' share fungus</name>
    <name type="synonym">Baudoinia compniacensis (strain UAMH 10762)</name>
    <dbReference type="NCBI Taxonomy" id="717646"/>
    <lineage>
        <taxon>Eukaryota</taxon>
        <taxon>Fungi</taxon>
        <taxon>Dikarya</taxon>
        <taxon>Ascomycota</taxon>
        <taxon>Pezizomycotina</taxon>
        <taxon>Dothideomycetes</taxon>
        <taxon>Dothideomycetidae</taxon>
        <taxon>Mycosphaerellales</taxon>
        <taxon>Teratosphaeriaceae</taxon>
        <taxon>Baudoinia</taxon>
    </lineage>
</organism>
<sequence length="1817" mass="200221">MDGRQVPNGHPAPNNAPAPSAIRRSGLRVPSVHEALPYTPFSSIIPFSPELIPAPVAVPRTSTAHFSDSPDIISIRHALDQLSAGAANAEHASERCKQTLSDVQRLLDPDNLTQFKFKVPQRPNKPMRALPDGVCTPKLTPFAQMVLQTTDVSYRYLTPESPERSLPAEIHIIGEHEAAALPTPDAHFRHSNPSIVSSVVDQHVEVAKGSQSAQINVLNAVVIPKSLTPAQRAEYQYMSSEQGALGDSTPSKGRHEHLANGYRTVSVDQKHKSDLAVQNLENLLFEIFATEDQLQPDTSGIAAVQSNPLFTFCEVEGSLKQVLLPDAQARLESLLQKVNANGRMESVATDSLVRVQRLCENAVAATEGISLRIDGDMSEQDVEHWLSRLAVAERGVVAARTLLRIMGAGAYIKELQSEEYLRLTITTVHQVYETCILPIVEDRYADGDKIKGSKDALPANASFAFAMSHRLSLQALLNATTKTLRILGDFLAMVEVEETSLSSVEALCNRLLFAENASHERDSVFGIQSFETTRRCAMDVIAKDFAKYPHQRQAILDSILLTIDKLPATRQSARHYRLQDAKPIQLVSALLMRLVQTSAIHEGEAELDKSKSVRTTSAETDHEDNDGADSELEENEDDAIKPTPKNKRNHPEDLYPLVKPLHDAAQLNASFIVRLLVQRALQSSKSSDEPYRRLLDIFTEDFLAVLGSSDWPAAEMLLRTLISHMVNIAEGSKSAVPARTLALELLGTVGTGILELHIAARATARSVDSEGNDLGQGLVDLVERLEIGDVDVGALASFSGPYRTVVEYLQTRDLEDAQLRSAQGYHLMQWALLVCGGREVSADSEYGTSKPIENLQDKLSSMIQDLHWLEDHEDYPNVSPSQGRLAAIVVTLSSKLCKAFNRIFGILLGAMSSQLPRVKSRALKSVVALLEKDPSILDRNAYVLNHILRCAIDPSPLVRDSAMSLIADCVKYRPTLSTMLYERVIARTRDSSIGVRKRAIRLLKDLYLSNQPVHMRAAIADAIIGRIDDNEESIIELARQTMEDIWFLPFHHIKLNGEDAINARLQYNAQASLLIRTTEASEDSSETLQSLIKRVTSQPKLADAHTSVCRHLVRILSDGIIDNADIPDSPDQASILRCLAVFAKSSPKLFTAGQLERLEPYAQNLSKSDDLDVYRSAITILRHVMPHQAALKHDFLQKLQTALLSSVSKLPKSELSEVVPCLWTINGMLDNIERLATFTISALKGIYSMQNVDFAAQPQAVVKASKLMVIVGHFGKACKFDERLPMFKTTFSWYKGGTVAGLMMDIVCPFTAPGQISTIRQASLEAVGMVCQSWPELLLRADVVAALETVLNEHNHDLEEVLLSGLATFFSTGDAPIETGGTTVPDTGIEAGQERLGNTYVAADKDRAAISLTRRFLPQIVRIALSSTDELSSIAARIIVSINRQGLTHPKESGPALVALETCPDKAIATMAYIEHKAQHSKHESLFDKEYMRAVQQAFEYQRDVFQDTTGHISQPPVSKLHMLWDVLKAGKAQVRKKFLTSLTQKLDFKLDTLDVYDVQTAHLDFVRFSAENLAFFDYDKVEELLLLLSAMEKVFSSTGTAVAQAIESEVLKLHLNTVGGAETACDITTESQAAVFDTASIIPARMLQLAIAAQVCSLIWETRSYLRRLWNMQRHVAKSKNSGKDSNRAPTRVTNTSVLTDAYVQRVNEIMDANSTPESQRAICSSFVELISIDSDVRVASDDEEDREEMFQAEDTPSEGTSRKSPSLPASGGGRGRKRKSASTNASPRKRGRLSGVRRRSVSIKVDEGDEDEGWD</sequence>
<dbReference type="GO" id="GO:0061775">
    <property type="term" value="F:cohesin loader activity"/>
    <property type="evidence" value="ECO:0007669"/>
    <property type="project" value="InterPro"/>
</dbReference>
<feature type="region of interest" description="Disordered" evidence="7">
    <location>
        <begin position="1740"/>
        <end position="1817"/>
    </location>
</feature>
<dbReference type="OMA" id="GSTDWPA"/>
<dbReference type="Gene3D" id="1.25.10.10">
    <property type="entry name" value="Leucine-rich Repeat Variant"/>
    <property type="match status" value="1"/>
</dbReference>
<evidence type="ECO:0000256" key="1">
    <source>
        <dbReference type="ARBA" id="ARBA00004123"/>
    </source>
</evidence>
<dbReference type="PANTHER" id="PTHR21704">
    <property type="entry name" value="NIPPED-B-LIKE PROTEIN DELANGIN SCC2-RELATED"/>
    <property type="match status" value="1"/>
</dbReference>
<accession>M2M534</accession>
<protein>
    <recommendedName>
        <fullName evidence="6">Sister chromatid cohesion protein</fullName>
    </recommendedName>
</protein>
<dbReference type="GO" id="GO:0071169">
    <property type="term" value="P:establishment of protein localization to chromatin"/>
    <property type="evidence" value="ECO:0007669"/>
    <property type="project" value="TreeGrafter"/>
</dbReference>
<dbReference type="Proteomes" id="UP000011761">
    <property type="component" value="Unassembled WGS sequence"/>
</dbReference>
<dbReference type="GO" id="GO:0034087">
    <property type="term" value="P:establishment of mitotic sister chromatid cohesion"/>
    <property type="evidence" value="ECO:0007669"/>
    <property type="project" value="TreeGrafter"/>
</dbReference>
<comment type="subcellular location">
    <subcellularLocation>
        <location evidence="1 6">Nucleus</location>
    </subcellularLocation>
</comment>
<dbReference type="GeneID" id="19110654"/>
<dbReference type="GO" id="GO:0140588">
    <property type="term" value="P:chromatin looping"/>
    <property type="evidence" value="ECO:0007669"/>
    <property type="project" value="InterPro"/>
</dbReference>
<dbReference type="PANTHER" id="PTHR21704:SF18">
    <property type="entry name" value="NIPPED-B-LIKE PROTEIN"/>
    <property type="match status" value="1"/>
</dbReference>
<name>M2M534_BAUPA</name>
<dbReference type="GO" id="GO:0090694">
    <property type="term" value="C:Scc2-Scc4 cohesin loading complex"/>
    <property type="evidence" value="ECO:0007669"/>
    <property type="project" value="TreeGrafter"/>
</dbReference>
<dbReference type="OrthoDB" id="418242at2759"/>
<dbReference type="GO" id="GO:1990414">
    <property type="term" value="P:replication-born double-strand break repair via sister chromatid exchange"/>
    <property type="evidence" value="ECO:0007669"/>
    <property type="project" value="TreeGrafter"/>
</dbReference>
<dbReference type="InterPro" id="IPR033031">
    <property type="entry name" value="Scc2/Nipped-B"/>
</dbReference>
<feature type="compositionally biased region" description="Acidic residues" evidence="7">
    <location>
        <begin position="1743"/>
        <end position="1753"/>
    </location>
</feature>
<evidence type="ECO:0000313" key="9">
    <source>
        <dbReference type="EMBL" id="EMC91726.1"/>
    </source>
</evidence>
<evidence type="ECO:0000256" key="5">
    <source>
        <dbReference type="ARBA" id="ARBA00023306"/>
    </source>
</evidence>
<dbReference type="STRING" id="717646.M2M534"/>
<feature type="compositionally biased region" description="Basic residues" evidence="7">
    <location>
        <begin position="1789"/>
        <end position="1803"/>
    </location>
</feature>
<dbReference type="CDD" id="cd23958">
    <property type="entry name" value="SCC2"/>
    <property type="match status" value="1"/>
</dbReference>
<reference evidence="9 10" key="1">
    <citation type="journal article" date="2012" name="PLoS Pathog.">
        <title>Diverse lifestyles and strategies of plant pathogenesis encoded in the genomes of eighteen Dothideomycetes fungi.</title>
        <authorList>
            <person name="Ohm R.A."/>
            <person name="Feau N."/>
            <person name="Henrissat B."/>
            <person name="Schoch C.L."/>
            <person name="Horwitz B.A."/>
            <person name="Barry K.W."/>
            <person name="Condon B.J."/>
            <person name="Copeland A.C."/>
            <person name="Dhillon B."/>
            <person name="Glaser F."/>
            <person name="Hesse C.N."/>
            <person name="Kosti I."/>
            <person name="LaButti K."/>
            <person name="Lindquist E.A."/>
            <person name="Lucas S."/>
            <person name="Salamov A.A."/>
            <person name="Bradshaw R.E."/>
            <person name="Ciuffetti L."/>
            <person name="Hamelin R.C."/>
            <person name="Kema G.H.J."/>
            <person name="Lawrence C."/>
            <person name="Scott J.A."/>
            <person name="Spatafora J.W."/>
            <person name="Turgeon B.G."/>
            <person name="de Wit P.J.G.M."/>
            <person name="Zhong S."/>
            <person name="Goodwin S.B."/>
            <person name="Grigoriev I.V."/>
        </authorList>
    </citation>
    <scope>NUCLEOTIDE SEQUENCE [LARGE SCALE GENOMIC DNA]</scope>
    <source>
        <strain evidence="9 10">UAMH 10762</strain>
    </source>
</reference>
<keyword evidence="4 6" id="KW-0539">Nucleus</keyword>
<dbReference type="GO" id="GO:0003682">
    <property type="term" value="F:chromatin binding"/>
    <property type="evidence" value="ECO:0007669"/>
    <property type="project" value="TreeGrafter"/>
</dbReference>
<evidence type="ECO:0000256" key="4">
    <source>
        <dbReference type="ARBA" id="ARBA00023242"/>
    </source>
</evidence>
<dbReference type="Pfam" id="PF12765">
    <property type="entry name" value="Cohesin_HEAT"/>
    <property type="match status" value="1"/>
</dbReference>
<evidence type="ECO:0000259" key="8">
    <source>
        <dbReference type="Pfam" id="PF12830"/>
    </source>
</evidence>
<gene>
    <name evidence="9" type="ORF">BAUCODRAFT_27989</name>
</gene>
<feature type="domain" description="Sister chromatid cohesion C-terminal" evidence="8">
    <location>
        <begin position="1410"/>
        <end position="1595"/>
    </location>
</feature>
<feature type="compositionally biased region" description="Acidic residues" evidence="7">
    <location>
        <begin position="621"/>
        <end position="637"/>
    </location>
</feature>
<keyword evidence="10" id="KW-1185">Reference proteome</keyword>
<dbReference type="InterPro" id="IPR024986">
    <property type="entry name" value="Nipped-B_C"/>
</dbReference>
<keyword evidence="5 6" id="KW-0131">Cell cycle</keyword>
<dbReference type="eggNOG" id="KOG1020">
    <property type="taxonomic scope" value="Eukaryota"/>
</dbReference>
<evidence type="ECO:0000256" key="2">
    <source>
        <dbReference type="ARBA" id="ARBA00009252"/>
    </source>
</evidence>